<reference evidence="1 2" key="1">
    <citation type="submission" date="2018-05" db="EMBL/GenBank/DDBJ databases">
        <title>Genome of Sphingosinicella humi QZX222.</title>
        <authorList>
            <person name="Qiao Z."/>
            <person name="Wang G."/>
        </authorList>
    </citation>
    <scope>NUCLEOTIDE SEQUENCE [LARGE SCALE GENOMIC DNA]</scope>
    <source>
        <strain evidence="1 2">QZX222</strain>
    </source>
</reference>
<gene>
    <name evidence="1" type="ORF">DF286_13720</name>
</gene>
<dbReference type="RefSeq" id="WP_109272258.1">
    <property type="nucleotide sequence ID" value="NZ_QFFF01000002.1"/>
</dbReference>
<protein>
    <submittedName>
        <fullName evidence="1">Uncharacterized protein</fullName>
    </submittedName>
</protein>
<dbReference type="Proteomes" id="UP000245916">
    <property type="component" value="Unassembled WGS sequence"/>
</dbReference>
<name>A0A2U2IYN6_9SPHN</name>
<evidence type="ECO:0000313" key="2">
    <source>
        <dbReference type="Proteomes" id="UP000245916"/>
    </source>
</evidence>
<dbReference type="OrthoDB" id="9853869at2"/>
<evidence type="ECO:0000313" key="1">
    <source>
        <dbReference type="EMBL" id="PWG01196.1"/>
    </source>
</evidence>
<sequence>MARPRTLPALAVATLAGIGLGVHLGRAAIGAVDPFYFTNPAGTESYAELVPAASLSRPWSNDLEPDGGDYGWPASCIGCGSDRAVYEPAPYDGFQDAWTPSSEAEPRYAVVETVPALDDEIESVAADIEREFRSVERYAYYPVSHEAARAQDGAVAAVLEEERSAVPTIESRRPLESILPQEPVKASAY</sequence>
<organism evidence="1 2">
    <name type="scientific">Allosphingosinicella humi</name>
    <dbReference type="NCBI Taxonomy" id="2068657"/>
    <lineage>
        <taxon>Bacteria</taxon>
        <taxon>Pseudomonadati</taxon>
        <taxon>Pseudomonadota</taxon>
        <taxon>Alphaproteobacteria</taxon>
        <taxon>Sphingomonadales</taxon>
        <taxon>Sphingomonadaceae</taxon>
        <taxon>Allosphingosinicella</taxon>
    </lineage>
</organism>
<comment type="caution">
    <text evidence="1">The sequence shown here is derived from an EMBL/GenBank/DDBJ whole genome shotgun (WGS) entry which is preliminary data.</text>
</comment>
<keyword evidence="2" id="KW-1185">Reference proteome</keyword>
<proteinExistence type="predicted"/>
<accession>A0A2U2IYN6</accession>
<dbReference type="EMBL" id="QFFF01000002">
    <property type="protein sequence ID" value="PWG01196.1"/>
    <property type="molecule type" value="Genomic_DNA"/>
</dbReference>
<dbReference type="AlphaFoldDB" id="A0A2U2IYN6"/>